<evidence type="ECO:0000313" key="4">
    <source>
        <dbReference type="Proteomes" id="UP000504621"/>
    </source>
</evidence>
<dbReference type="PANTHER" id="PTHR31662">
    <property type="entry name" value="BNAANNG10740D PROTEIN-RELATED"/>
    <property type="match status" value="1"/>
</dbReference>
<proteinExistence type="inferred from homology"/>
<dbReference type="OrthoDB" id="661680at2759"/>
<dbReference type="GeneID" id="110428075"/>
<evidence type="ECO:0000256" key="1">
    <source>
        <dbReference type="ARBA" id="ARBA00010820"/>
    </source>
</evidence>
<keyword evidence="4" id="KW-1185">Reference proteome</keyword>
<accession>A0A6J1BJY1</accession>
<organism evidence="4 5">
    <name type="scientific">Herrania umbratica</name>
    <dbReference type="NCBI Taxonomy" id="108875"/>
    <lineage>
        <taxon>Eukaryota</taxon>
        <taxon>Viridiplantae</taxon>
        <taxon>Streptophyta</taxon>
        <taxon>Embryophyta</taxon>
        <taxon>Tracheophyta</taxon>
        <taxon>Spermatophyta</taxon>
        <taxon>Magnoliopsida</taxon>
        <taxon>eudicotyledons</taxon>
        <taxon>Gunneridae</taxon>
        <taxon>Pentapetalae</taxon>
        <taxon>rosids</taxon>
        <taxon>malvids</taxon>
        <taxon>Malvales</taxon>
        <taxon>Malvaceae</taxon>
        <taxon>Byttnerioideae</taxon>
        <taxon>Herrania</taxon>
    </lineage>
</organism>
<dbReference type="InterPro" id="IPR053932">
    <property type="entry name" value="GeBP-like_DBD"/>
</dbReference>
<dbReference type="InterPro" id="IPR007592">
    <property type="entry name" value="GEBP"/>
</dbReference>
<name>A0A6J1BJY1_9ROSI</name>
<dbReference type="Proteomes" id="UP000504621">
    <property type="component" value="Unplaced"/>
</dbReference>
<evidence type="ECO:0000313" key="5">
    <source>
        <dbReference type="RefSeq" id="XP_021299423.1"/>
    </source>
</evidence>
<reference evidence="5" key="1">
    <citation type="submission" date="2025-08" db="UniProtKB">
        <authorList>
            <consortium name="RefSeq"/>
        </authorList>
    </citation>
    <scope>IDENTIFICATION</scope>
    <source>
        <tissue evidence="5">Leaf</tissue>
    </source>
</reference>
<dbReference type="PANTHER" id="PTHR31662:SF33">
    <property type="entry name" value="DNA-BINDING STOREKEEPER PROTEIN TRANSCRIPTIONAL REGULATOR-LIKE PROTEIN"/>
    <property type="match status" value="1"/>
</dbReference>
<dbReference type="RefSeq" id="XP_021299423.1">
    <property type="nucleotide sequence ID" value="XM_021443748.1"/>
</dbReference>
<comment type="similarity">
    <text evidence="1">Belongs to the GeBP family.</text>
</comment>
<evidence type="ECO:0000256" key="2">
    <source>
        <dbReference type="SAM" id="MobiDB-lite"/>
    </source>
</evidence>
<dbReference type="GO" id="GO:0005634">
    <property type="term" value="C:nucleus"/>
    <property type="evidence" value="ECO:0007669"/>
    <property type="project" value="TreeGrafter"/>
</dbReference>
<gene>
    <name evidence="5" type="primary">LOC110428075</name>
</gene>
<feature type="domain" description="Glabrous enhancer-binding protein-like DBD" evidence="3">
    <location>
        <begin position="40"/>
        <end position="129"/>
    </location>
</feature>
<feature type="compositionally biased region" description="Polar residues" evidence="2">
    <location>
        <begin position="1"/>
        <end position="18"/>
    </location>
</feature>
<sequence>MATSTIHANCSSDSNQVKSPKRNASAAVETCGEDEKKPLFQRVFNEDDEVAVLEAILEYSIKKGTNPSADINGFYDFVMKSIHVDVTKAQLKDKIKRLKKKFRKNAKGNRTFLNSHAQKIFDLSNTIWGQEVKGKEAMEVDMGESRATLEHKWRKLEIAELEVFLQRKKLIVEQAKLMLERLKSEQK</sequence>
<protein>
    <submittedName>
        <fullName evidence="5">Probable transcription factor At4g00390</fullName>
    </submittedName>
</protein>
<feature type="region of interest" description="Disordered" evidence="2">
    <location>
        <begin position="1"/>
        <end position="23"/>
    </location>
</feature>
<dbReference type="AlphaFoldDB" id="A0A6J1BJY1"/>
<dbReference type="Pfam" id="PF04504">
    <property type="entry name" value="GeBP-like_DBD"/>
    <property type="match status" value="1"/>
</dbReference>
<evidence type="ECO:0000259" key="3">
    <source>
        <dbReference type="Pfam" id="PF04504"/>
    </source>
</evidence>
<dbReference type="GO" id="GO:0006355">
    <property type="term" value="P:regulation of DNA-templated transcription"/>
    <property type="evidence" value="ECO:0007669"/>
    <property type="project" value="InterPro"/>
</dbReference>